<dbReference type="Proteomes" id="UP000297244">
    <property type="component" value="Unassembled WGS sequence"/>
</dbReference>
<dbReference type="OrthoDB" id="33305at2"/>
<proteinExistence type="predicted"/>
<accession>A0A4Y9EU54</accession>
<keyword evidence="3" id="KW-1185">Reference proteome</keyword>
<gene>
    <name evidence="1" type="ORF">E0489_10345</name>
    <name evidence="2" type="ORF">E0687_08965</name>
</gene>
<protein>
    <submittedName>
        <fullName evidence="2">Uncharacterized protein</fullName>
    </submittedName>
</protein>
<dbReference type="AlphaFoldDB" id="A0A4Y9EU54"/>
<evidence type="ECO:0000313" key="2">
    <source>
        <dbReference type="EMBL" id="TFU25860.1"/>
    </source>
</evidence>
<dbReference type="Proteomes" id="UP000297668">
    <property type="component" value="Unassembled WGS sequence"/>
</dbReference>
<organism evidence="2 4">
    <name type="scientific">Thermus tengchongensis</name>
    <dbReference type="NCBI Taxonomy" id="1214928"/>
    <lineage>
        <taxon>Bacteria</taxon>
        <taxon>Thermotogati</taxon>
        <taxon>Deinococcota</taxon>
        <taxon>Deinococci</taxon>
        <taxon>Thermales</taxon>
        <taxon>Thermaceae</taxon>
        <taxon>Thermus</taxon>
    </lineage>
</organism>
<dbReference type="STRING" id="1449357.GCA_000744175_00322"/>
<sequence length="64" mass="7139">MGVESRLEMLLEMEPEAMDPALAEQLLDEVLAVLRRHLPVQALEARLERRDGHVLLLAAAKLAP</sequence>
<evidence type="ECO:0000313" key="1">
    <source>
        <dbReference type="EMBL" id="TFU15112.1"/>
    </source>
</evidence>
<dbReference type="EMBL" id="SKBL01000020">
    <property type="protein sequence ID" value="TFU15112.1"/>
    <property type="molecule type" value="Genomic_DNA"/>
</dbReference>
<comment type="caution">
    <text evidence="2">The sequence shown here is derived from an EMBL/GenBank/DDBJ whole genome shotgun (WGS) entry which is preliminary data.</text>
</comment>
<evidence type="ECO:0000313" key="3">
    <source>
        <dbReference type="Proteomes" id="UP000297244"/>
    </source>
</evidence>
<name>A0A4Y9EU54_9DEIN</name>
<dbReference type="RefSeq" id="WP_038040563.1">
    <property type="nucleotide sequence ID" value="NZ_JAKEDU010000008.1"/>
</dbReference>
<evidence type="ECO:0000313" key="4">
    <source>
        <dbReference type="Proteomes" id="UP000297668"/>
    </source>
</evidence>
<reference evidence="3 4" key="1">
    <citation type="submission" date="2019-03" db="EMBL/GenBank/DDBJ databases">
        <title>Thermus tengchongensis species for the arsenic transformation mechanism.</title>
        <authorList>
            <person name="Yuan G.C."/>
        </authorList>
    </citation>
    <scope>NUCLEOTIDE SEQUENCE [LARGE SCALE GENOMIC DNA]</scope>
    <source>
        <strain evidence="2 4">15W</strain>
        <strain evidence="1 3">15Y</strain>
    </source>
</reference>
<dbReference type="EMBL" id="SJZF01000015">
    <property type="protein sequence ID" value="TFU25860.1"/>
    <property type="molecule type" value="Genomic_DNA"/>
</dbReference>